<feature type="transmembrane region" description="Helical" evidence="9">
    <location>
        <begin position="134"/>
        <end position="154"/>
    </location>
</feature>
<feature type="compositionally biased region" description="Low complexity" evidence="8">
    <location>
        <begin position="261"/>
        <end position="272"/>
    </location>
</feature>
<evidence type="ECO:0000256" key="4">
    <source>
        <dbReference type="ARBA" id="ARBA00022692"/>
    </source>
</evidence>
<proteinExistence type="inferred from homology"/>
<keyword evidence="7 9" id="KW-0472">Membrane</keyword>
<evidence type="ECO:0000256" key="7">
    <source>
        <dbReference type="ARBA" id="ARBA00023136"/>
    </source>
</evidence>
<gene>
    <name evidence="11" type="ORF">CVIRNUC_004759</name>
</gene>
<dbReference type="GO" id="GO:0016020">
    <property type="term" value="C:membrane"/>
    <property type="evidence" value="ECO:0007669"/>
    <property type="project" value="UniProtKB-SubCell"/>
</dbReference>
<dbReference type="Gene3D" id="1.20.1540.10">
    <property type="entry name" value="Rhomboid-like"/>
    <property type="match status" value="1"/>
</dbReference>
<comment type="caution">
    <text evidence="11">The sequence shown here is derived from an EMBL/GenBank/DDBJ whole genome shotgun (WGS) entry which is preliminary data.</text>
</comment>
<evidence type="ECO:0000256" key="3">
    <source>
        <dbReference type="ARBA" id="ARBA00022670"/>
    </source>
</evidence>
<evidence type="ECO:0000256" key="6">
    <source>
        <dbReference type="ARBA" id="ARBA00022989"/>
    </source>
</evidence>
<keyword evidence="3" id="KW-0645">Protease</keyword>
<comment type="similarity">
    <text evidence="2">Belongs to the peptidase S54 family.</text>
</comment>
<reference evidence="11 12" key="1">
    <citation type="submission" date="2023-10" db="EMBL/GenBank/DDBJ databases">
        <authorList>
            <person name="Maclean D."/>
            <person name="Macfadyen A."/>
        </authorList>
    </citation>
    <scope>NUCLEOTIDE SEQUENCE [LARGE SCALE GENOMIC DNA]</scope>
</reference>
<name>A0AAV1I3E6_9CHLO</name>
<feature type="compositionally biased region" description="Gly residues" evidence="8">
    <location>
        <begin position="283"/>
        <end position="292"/>
    </location>
</feature>
<feature type="region of interest" description="Disordered" evidence="8">
    <location>
        <begin position="261"/>
        <end position="387"/>
    </location>
</feature>
<dbReference type="AlphaFoldDB" id="A0AAV1I3E6"/>
<sequence>MDGSNVPQQASANTRVRAWLSTVPLSTRAALILCVGLYLFGILTGLGEMAAVCLNAHLFIDKLQIYRMLTAPFFHVGILHLAFNMLAFVPIGQSLERHTGTLHFTYLMLLLMALGSVFYLTTSLAWDTVMLSRGAYSGSCAVGLSGLVFGLIAVDNAISGVTQRSIFGFFTVPAKAYPWALLVFWQLLMPAVSFWGHLGGLLAGELFVRGWLKALVPSEGSFQRAEGAAVLAPARRWECYMAHTGGAAFMALPTSYSASSPADSSPVGPSAAQQGPSWMRGIGQIGRPGGQGSATYSSAGGAGPSAQAIGQGGSFLSSLGMGGQPADGQKGAGETSFKGKAHTLGSAPTVAPSAAAAVAAAARMAPAGQRGAGSAKEADAASAQPGR</sequence>
<dbReference type="GO" id="GO:0004252">
    <property type="term" value="F:serine-type endopeptidase activity"/>
    <property type="evidence" value="ECO:0007669"/>
    <property type="project" value="InterPro"/>
</dbReference>
<dbReference type="InterPro" id="IPR022764">
    <property type="entry name" value="Peptidase_S54_rhomboid_dom"/>
</dbReference>
<feature type="compositionally biased region" description="Low complexity" evidence="8">
    <location>
        <begin position="345"/>
        <end position="387"/>
    </location>
</feature>
<dbReference type="FunFam" id="1.20.1540.10:FF:000008">
    <property type="entry name" value="RHOMBOID-like protein 13"/>
    <property type="match status" value="1"/>
</dbReference>
<evidence type="ECO:0000256" key="9">
    <source>
        <dbReference type="SAM" id="Phobius"/>
    </source>
</evidence>
<feature type="domain" description="Peptidase S54 rhomboid" evidence="10">
    <location>
        <begin position="64"/>
        <end position="207"/>
    </location>
</feature>
<dbReference type="PANTHER" id="PTHR43066:SF1">
    <property type="entry name" value="RHOMBOID PROTEIN 2"/>
    <property type="match status" value="1"/>
</dbReference>
<feature type="transmembrane region" description="Helical" evidence="9">
    <location>
        <begin position="104"/>
        <end position="122"/>
    </location>
</feature>
<evidence type="ECO:0000259" key="10">
    <source>
        <dbReference type="Pfam" id="PF01694"/>
    </source>
</evidence>
<comment type="subcellular location">
    <subcellularLocation>
        <location evidence="1">Membrane</location>
        <topology evidence="1">Multi-pass membrane protein</topology>
    </subcellularLocation>
</comment>
<dbReference type="GO" id="GO:0006508">
    <property type="term" value="P:proteolysis"/>
    <property type="evidence" value="ECO:0007669"/>
    <property type="project" value="UniProtKB-KW"/>
</dbReference>
<dbReference type="InterPro" id="IPR035952">
    <property type="entry name" value="Rhomboid-like_sf"/>
</dbReference>
<organism evidence="11 12">
    <name type="scientific">Coccomyxa viridis</name>
    <dbReference type="NCBI Taxonomy" id="1274662"/>
    <lineage>
        <taxon>Eukaryota</taxon>
        <taxon>Viridiplantae</taxon>
        <taxon>Chlorophyta</taxon>
        <taxon>core chlorophytes</taxon>
        <taxon>Trebouxiophyceae</taxon>
        <taxon>Trebouxiophyceae incertae sedis</taxon>
        <taxon>Coccomyxaceae</taxon>
        <taxon>Coccomyxa</taxon>
    </lineage>
</organism>
<evidence type="ECO:0000256" key="5">
    <source>
        <dbReference type="ARBA" id="ARBA00022801"/>
    </source>
</evidence>
<feature type="compositionally biased region" description="Low complexity" evidence="8">
    <location>
        <begin position="293"/>
        <end position="319"/>
    </location>
</feature>
<evidence type="ECO:0000313" key="12">
    <source>
        <dbReference type="Proteomes" id="UP001314263"/>
    </source>
</evidence>
<dbReference type="Pfam" id="PF01694">
    <property type="entry name" value="Rhomboid"/>
    <property type="match status" value="1"/>
</dbReference>
<dbReference type="Proteomes" id="UP001314263">
    <property type="component" value="Unassembled WGS sequence"/>
</dbReference>
<dbReference type="SUPFAM" id="SSF144091">
    <property type="entry name" value="Rhomboid-like"/>
    <property type="match status" value="1"/>
</dbReference>
<evidence type="ECO:0000313" key="11">
    <source>
        <dbReference type="EMBL" id="CAK0779381.1"/>
    </source>
</evidence>
<evidence type="ECO:0000256" key="1">
    <source>
        <dbReference type="ARBA" id="ARBA00004141"/>
    </source>
</evidence>
<protein>
    <recommendedName>
        <fullName evidence="10">Peptidase S54 rhomboid domain-containing protein</fullName>
    </recommendedName>
</protein>
<evidence type="ECO:0000256" key="8">
    <source>
        <dbReference type="SAM" id="MobiDB-lite"/>
    </source>
</evidence>
<keyword evidence="6 9" id="KW-1133">Transmembrane helix</keyword>
<accession>A0AAV1I3E6</accession>
<feature type="transmembrane region" description="Helical" evidence="9">
    <location>
        <begin position="166"/>
        <end position="188"/>
    </location>
</feature>
<feature type="transmembrane region" description="Helical" evidence="9">
    <location>
        <begin position="72"/>
        <end position="92"/>
    </location>
</feature>
<dbReference type="PANTHER" id="PTHR43066">
    <property type="entry name" value="RHOMBOID-RELATED PROTEIN"/>
    <property type="match status" value="1"/>
</dbReference>
<keyword evidence="5" id="KW-0378">Hydrolase</keyword>
<evidence type="ECO:0000256" key="2">
    <source>
        <dbReference type="ARBA" id="ARBA00009045"/>
    </source>
</evidence>
<feature type="transmembrane region" description="Helical" evidence="9">
    <location>
        <begin position="30"/>
        <end position="60"/>
    </location>
</feature>
<dbReference type="EMBL" id="CAUYUE010000005">
    <property type="protein sequence ID" value="CAK0779381.1"/>
    <property type="molecule type" value="Genomic_DNA"/>
</dbReference>
<keyword evidence="12" id="KW-1185">Reference proteome</keyword>
<keyword evidence="4 9" id="KW-0812">Transmembrane</keyword>